<sequence>MFITSREKAIIDLIIKTSGKHTVTSIATYLNVSVRTIHRDLKAIEKILKQFHLKLMRATNDGLSIDGKNEHVFRLIQKLLDVKPTDQTPKERKLQLLIVLLEEGESFKIQSLANQLGVSMTTLTTYLDELTEWLDRYNVRLTRKRGVGVKLYGIETNKRIALGDYFLQLFNEELIESLFLVEIGNYLKKKVLHYLTPKYLLEIDKLVSSTINKGKSRLADSDYVRLIVHICITMQRTEKNPLLDDGLECSSELKEEYSLIEQVCKELENKFLTVFTKKDICLLAVILKGSKLQAAESIEYDRVMLGQMINNLIHAVSTELHVNLRNDFSLFQGLLAHMIPSIFRLRHNMGLYNPLTEDIKRKYPVLFMAVSNSLEKEFKNVKFPEDDISFIVLHFGSALVLREEELNFKALVVCPTGIATSKILASRIKQEFIEIGSIDTKTIKEIPNADLQQYDLIISTVRLPFFELDYFLVTPLLKKEEIEAIQTFLKANVQKLTKNKYQAKSVKTGARASKSKSSFRNVLKEVKDVHRCMEAILDHFSIYHRHQKNGYEKIITDMLKNAEQDGLLSDVDQVINQLKDREGENGIGIPNTGMGLFHCRHEKIKELIFRISHLDESCLVKGMDGNEMSIKNVLLMLAPVDLSSREQEILSLISTSLIENNEAIMIFSSANEELIREKLENIFYDYLQNNLIKE</sequence>
<evidence type="ECO:0000256" key="1">
    <source>
        <dbReference type="ARBA" id="ARBA00022679"/>
    </source>
</evidence>
<dbReference type="PROSITE" id="PS51099">
    <property type="entry name" value="PTS_EIIB_TYPE_2"/>
    <property type="match status" value="1"/>
</dbReference>
<dbReference type="InterPro" id="IPR011608">
    <property type="entry name" value="PRD"/>
</dbReference>
<dbReference type="InterPro" id="IPR036634">
    <property type="entry name" value="PRD_sf"/>
</dbReference>
<dbReference type="Gene3D" id="1.10.1790.10">
    <property type="entry name" value="PRD domain"/>
    <property type="match status" value="2"/>
</dbReference>
<dbReference type="PROSITE" id="PS51094">
    <property type="entry name" value="PTS_EIIA_TYPE_2"/>
    <property type="match status" value="1"/>
</dbReference>
<dbReference type="Gene3D" id="3.40.50.2300">
    <property type="match status" value="1"/>
</dbReference>
<dbReference type="PANTHER" id="PTHR30185:SF18">
    <property type="entry name" value="TRANSCRIPTIONAL REGULATOR MTLR"/>
    <property type="match status" value="1"/>
</dbReference>
<keyword evidence="1" id="KW-0808">Transferase</keyword>
<feature type="domain" description="PRD" evidence="7">
    <location>
        <begin position="194"/>
        <end position="297"/>
    </location>
</feature>
<evidence type="ECO:0000256" key="4">
    <source>
        <dbReference type="ARBA" id="ARBA00023163"/>
    </source>
</evidence>
<dbReference type="EMBL" id="JAIQUM010000026">
    <property type="protein sequence ID" value="MBZ5751122.1"/>
    <property type="molecule type" value="Genomic_DNA"/>
</dbReference>
<dbReference type="RefSeq" id="WP_224139394.1">
    <property type="nucleotide sequence ID" value="NZ_JAIQUM010000026.1"/>
</dbReference>
<organism evidence="8 9">
    <name type="scientific">Metabacillus rhizolycopersici</name>
    <dbReference type="NCBI Taxonomy" id="2875709"/>
    <lineage>
        <taxon>Bacteria</taxon>
        <taxon>Bacillati</taxon>
        <taxon>Bacillota</taxon>
        <taxon>Bacilli</taxon>
        <taxon>Bacillales</taxon>
        <taxon>Bacillaceae</taxon>
        <taxon>Metabacillus</taxon>
    </lineage>
</organism>
<keyword evidence="3" id="KW-0805">Transcription regulation</keyword>
<dbReference type="CDD" id="cd05568">
    <property type="entry name" value="PTS_IIB_bgl_like"/>
    <property type="match status" value="1"/>
</dbReference>
<evidence type="ECO:0000256" key="2">
    <source>
        <dbReference type="ARBA" id="ARBA00022737"/>
    </source>
</evidence>
<dbReference type="PANTHER" id="PTHR30185">
    <property type="entry name" value="CRYPTIC BETA-GLUCOSIDE BGL OPERON ANTITERMINATOR"/>
    <property type="match status" value="1"/>
</dbReference>
<dbReference type="InterPro" id="IPR003501">
    <property type="entry name" value="PTS_EIIB_2/3"/>
</dbReference>
<dbReference type="InterPro" id="IPR013011">
    <property type="entry name" value="PTS_EIIB_2"/>
</dbReference>
<feature type="domain" description="PTS EIIB type-2" evidence="6">
    <location>
        <begin position="408"/>
        <end position="497"/>
    </location>
</feature>
<accession>A0ABS7USR0</accession>
<dbReference type="InterPro" id="IPR036095">
    <property type="entry name" value="PTS_EIIB-like_sf"/>
</dbReference>
<dbReference type="SUPFAM" id="SSF63520">
    <property type="entry name" value="PTS-regulatory domain, PRD"/>
    <property type="match status" value="2"/>
</dbReference>
<evidence type="ECO:0000259" key="7">
    <source>
        <dbReference type="PROSITE" id="PS51372"/>
    </source>
</evidence>
<dbReference type="Gene3D" id="1.10.10.10">
    <property type="entry name" value="Winged helix-like DNA-binding domain superfamily/Winged helix DNA-binding domain"/>
    <property type="match status" value="2"/>
</dbReference>
<evidence type="ECO:0000259" key="6">
    <source>
        <dbReference type="PROSITE" id="PS51099"/>
    </source>
</evidence>
<keyword evidence="9" id="KW-1185">Reference proteome</keyword>
<feature type="domain" description="PTS EIIA type-2" evidence="5">
    <location>
        <begin position="535"/>
        <end position="682"/>
    </location>
</feature>
<evidence type="ECO:0000313" key="8">
    <source>
        <dbReference type="EMBL" id="MBZ5751122.1"/>
    </source>
</evidence>
<dbReference type="InterPro" id="IPR036388">
    <property type="entry name" value="WH-like_DNA-bd_sf"/>
</dbReference>
<comment type="caution">
    <text evidence="8">The sequence shown here is derived from an EMBL/GenBank/DDBJ whole genome shotgun (WGS) entry which is preliminary data.</text>
</comment>
<proteinExistence type="predicted"/>
<dbReference type="InterPro" id="IPR002178">
    <property type="entry name" value="PTS_EIIA_type-2_dom"/>
</dbReference>
<gene>
    <name evidence="8" type="ORF">K9V48_12885</name>
</gene>
<dbReference type="PROSITE" id="PS51372">
    <property type="entry name" value="PRD_2"/>
    <property type="match status" value="2"/>
</dbReference>
<protein>
    <submittedName>
        <fullName evidence="8">BglG family transcription antiterminator</fullName>
    </submittedName>
</protein>
<dbReference type="Gene3D" id="3.40.930.10">
    <property type="entry name" value="Mannitol-specific EII, Chain A"/>
    <property type="match status" value="1"/>
</dbReference>
<evidence type="ECO:0000256" key="3">
    <source>
        <dbReference type="ARBA" id="ARBA00023015"/>
    </source>
</evidence>
<dbReference type="SUPFAM" id="SSF55804">
    <property type="entry name" value="Phoshotransferase/anion transport protein"/>
    <property type="match status" value="1"/>
</dbReference>
<keyword evidence="2" id="KW-0677">Repeat</keyword>
<dbReference type="Proteomes" id="UP001165287">
    <property type="component" value="Unassembled WGS sequence"/>
</dbReference>
<keyword evidence="4" id="KW-0804">Transcription</keyword>
<dbReference type="InterPro" id="IPR013196">
    <property type="entry name" value="HTH_11"/>
</dbReference>
<dbReference type="Pfam" id="PF08279">
    <property type="entry name" value="HTH_11"/>
    <property type="match status" value="2"/>
</dbReference>
<evidence type="ECO:0000313" key="9">
    <source>
        <dbReference type="Proteomes" id="UP001165287"/>
    </source>
</evidence>
<evidence type="ECO:0000259" key="5">
    <source>
        <dbReference type="PROSITE" id="PS51094"/>
    </source>
</evidence>
<dbReference type="Pfam" id="PF00874">
    <property type="entry name" value="PRD"/>
    <property type="match status" value="2"/>
</dbReference>
<dbReference type="SUPFAM" id="SSF52794">
    <property type="entry name" value="PTS system IIB component-like"/>
    <property type="match status" value="1"/>
</dbReference>
<dbReference type="InterPro" id="IPR050661">
    <property type="entry name" value="BglG_antiterminators"/>
</dbReference>
<dbReference type="Pfam" id="PF00359">
    <property type="entry name" value="PTS_EIIA_2"/>
    <property type="match status" value="1"/>
</dbReference>
<dbReference type="InterPro" id="IPR016152">
    <property type="entry name" value="PTrfase/Anion_transptr"/>
</dbReference>
<feature type="domain" description="PRD" evidence="7">
    <location>
        <begin position="300"/>
        <end position="405"/>
    </location>
</feature>
<name>A0ABS7USR0_9BACI</name>
<reference evidence="8" key="1">
    <citation type="submission" date="2024-05" db="EMBL/GenBank/DDBJ databases">
        <title>Metabacillus sp. nov., isolated from the rhizosphere soil of tomato plants.</title>
        <authorList>
            <person name="Ma R."/>
        </authorList>
    </citation>
    <scope>NUCLEOTIDE SEQUENCE</scope>
    <source>
        <strain evidence="8">DBTR6</strain>
    </source>
</reference>
<dbReference type="Pfam" id="PF02302">
    <property type="entry name" value="PTS_IIB"/>
    <property type="match status" value="1"/>
</dbReference>